<protein>
    <submittedName>
        <fullName evidence="1">Uncharacterized protein</fullName>
    </submittedName>
</protein>
<keyword evidence="2" id="KW-1185">Reference proteome</keyword>
<dbReference type="Pfam" id="PF21893">
    <property type="entry name" value="DUF6918"/>
    <property type="match status" value="1"/>
</dbReference>
<comment type="caution">
    <text evidence="1">The sequence shown here is derived from an EMBL/GenBank/DDBJ whole genome shotgun (WGS) entry which is preliminary data.</text>
</comment>
<gene>
    <name evidence="1" type="ORF">GCM10025862_38450</name>
</gene>
<dbReference type="Proteomes" id="UP001157109">
    <property type="component" value="Unassembled WGS sequence"/>
</dbReference>
<evidence type="ECO:0000313" key="2">
    <source>
        <dbReference type="Proteomes" id="UP001157109"/>
    </source>
</evidence>
<organism evidence="1 2">
    <name type="scientific">Arsenicicoccus piscis</name>
    <dbReference type="NCBI Taxonomy" id="673954"/>
    <lineage>
        <taxon>Bacteria</taxon>
        <taxon>Bacillati</taxon>
        <taxon>Actinomycetota</taxon>
        <taxon>Actinomycetes</taxon>
        <taxon>Micrococcales</taxon>
        <taxon>Intrasporangiaceae</taxon>
        <taxon>Arsenicicoccus</taxon>
    </lineage>
</organism>
<name>A0ABQ6HVV0_9MICO</name>
<reference evidence="2" key="1">
    <citation type="journal article" date="2019" name="Int. J. Syst. Evol. Microbiol.">
        <title>The Global Catalogue of Microorganisms (GCM) 10K type strain sequencing project: providing services to taxonomists for standard genome sequencing and annotation.</title>
        <authorList>
            <consortium name="The Broad Institute Genomics Platform"/>
            <consortium name="The Broad Institute Genome Sequencing Center for Infectious Disease"/>
            <person name="Wu L."/>
            <person name="Ma J."/>
        </authorList>
    </citation>
    <scope>NUCLEOTIDE SEQUENCE [LARGE SCALE GENOMIC DNA]</scope>
    <source>
        <strain evidence="2">NBRC 105830</strain>
    </source>
</reference>
<accession>A0ABQ6HVV0</accession>
<proteinExistence type="predicted"/>
<dbReference type="EMBL" id="BSUJ01000001">
    <property type="protein sequence ID" value="GMA21824.1"/>
    <property type="molecule type" value="Genomic_DNA"/>
</dbReference>
<dbReference type="InterPro" id="IPR054211">
    <property type="entry name" value="DUF6918"/>
</dbReference>
<evidence type="ECO:0000313" key="1">
    <source>
        <dbReference type="EMBL" id="GMA21824.1"/>
    </source>
</evidence>
<sequence>MSTSLTETLLDPARRDQVVAAIVGVIDSEVSGRSGLSGMALKTAYSAVKKINDSIVPRATNAMLPDVAQALQPFWDNRGDALRRLPRVAHERGG</sequence>